<accession>A0A1W2LXA7</accession>
<protein>
    <submittedName>
        <fullName evidence="1">Uncharacterized protein</fullName>
    </submittedName>
</protein>
<dbReference type="RefSeq" id="WP_063275014.1">
    <property type="nucleotide sequence ID" value="NZ_LQMT02000012.1"/>
</dbReference>
<sequence>MLQALVDGAITPAQADDWARRWMVEGGIRIEDELVLQGLGWLFGADLMASPSSYLHGPADFRAWLEEFDAHR</sequence>
<gene>
    <name evidence="1" type="ORF">AVR91_0212865</name>
</gene>
<dbReference type="Proteomes" id="UP000076660">
    <property type="component" value="Unassembled WGS sequence"/>
</dbReference>
<proteinExistence type="predicted"/>
<name>A0A1W2LXA7_9PSEU</name>
<organism evidence="1 2">
    <name type="scientific">Amycolatopsis keratiniphila subsp. keratiniphila</name>
    <dbReference type="NCBI Taxonomy" id="227715"/>
    <lineage>
        <taxon>Bacteria</taxon>
        <taxon>Bacillati</taxon>
        <taxon>Actinomycetota</taxon>
        <taxon>Actinomycetes</taxon>
        <taxon>Pseudonocardiales</taxon>
        <taxon>Pseudonocardiaceae</taxon>
        <taxon>Amycolatopsis</taxon>
        <taxon>Amycolatopsis japonica group</taxon>
    </lineage>
</organism>
<dbReference type="EMBL" id="LQMT02000012">
    <property type="protein sequence ID" value="ONF71554.1"/>
    <property type="molecule type" value="Genomic_DNA"/>
</dbReference>
<dbReference type="AlphaFoldDB" id="A0A1W2LXA7"/>
<comment type="caution">
    <text evidence="1">The sequence shown here is derived from an EMBL/GenBank/DDBJ whole genome shotgun (WGS) entry which is preliminary data.</text>
</comment>
<reference evidence="1 2" key="1">
    <citation type="submission" date="2016-12" db="EMBL/GenBank/DDBJ databases">
        <title>Amycolatopsis keratiniphila subsp. keratiniphila genome sequencing and assembly.</title>
        <authorList>
            <person name="Mayilraj S."/>
            <person name="Kaur N."/>
        </authorList>
    </citation>
    <scope>NUCLEOTIDE SEQUENCE [LARGE SCALE GENOMIC DNA]</scope>
    <source>
        <strain evidence="1 2">DSM 44409</strain>
    </source>
</reference>
<evidence type="ECO:0000313" key="1">
    <source>
        <dbReference type="EMBL" id="ONF71554.1"/>
    </source>
</evidence>
<dbReference type="OrthoDB" id="4331753at2"/>
<evidence type="ECO:0000313" key="2">
    <source>
        <dbReference type="Proteomes" id="UP000076660"/>
    </source>
</evidence>